<evidence type="ECO:0000313" key="1">
    <source>
        <dbReference type="EMBL" id="CDW31944.1"/>
    </source>
</evidence>
<protein>
    <submittedName>
        <fullName evidence="1">Uncharacterized protein</fullName>
    </submittedName>
</protein>
<sequence length="52" mass="6072">MILNKVGATFCQEFKECFSLPISFFFWNGIGFDILSHDAPFLHFNKNNSEIR</sequence>
<accession>A0A0K2U110</accession>
<organism evidence="1">
    <name type="scientific">Lepeophtheirus salmonis</name>
    <name type="common">Salmon louse</name>
    <name type="synonym">Caligus salmonis</name>
    <dbReference type="NCBI Taxonomy" id="72036"/>
    <lineage>
        <taxon>Eukaryota</taxon>
        <taxon>Metazoa</taxon>
        <taxon>Ecdysozoa</taxon>
        <taxon>Arthropoda</taxon>
        <taxon>Crustacea</taxon>
        <taxon>Multicrustacea</taxon>
        <taxon>Hexanauplia</taxon>
        <taxon>Copepoda</taxon>
        <taxon>Siphonostomatoida</taxon>
        <taxon>Caligidae</taxon>
        <taxon>Lepeophtheirus</taxon>
    </lineage>
</organism>
<dbReference type="EMBL" id="HACA01014583">
    <property type="protein sequence ID" value="CDW31944.1"/>
    <property type="molecule type" value="Transcribed_RNA"/>
</dbReference>
<name>A0A0K2U110_LEPSM</name>
<dbReference type="AlphaFoldDB" id="A0A0K2U110"/>
<reference evidence="1" key="1">
    <citation type="submission" date="2014-05" db="EMBL/GenBank/DDBJ databases">
        <authorList>
            <person name="Chronopoulou M."/>
        </authorList>
    </citation>
    <scope>NUCLEOTIDE SEQUENCE</scope>
    <source>
        <tissue evidence="1">Whole organism</tissue>
    </source>
</reference>
<proteinExistence type="predicted"/>